<protein>
    <submittedName>
        <fullName evidence="2">Uncharacterized protein</fullName>
    </submittedName>
</protein>
<reference evidence="2" key="1">
    <citation type="submission" date="2020-03" db="EMBL/GenBank/DDBJ databases">
        <title>The deep terrestrial virosphere.</title>
        <authorList>
            <person name="Holmfeldt K."/>
            <person name="Nilsson E."/>
            <person name="Simone D."/>
            <person name="Lopez-Fernandez M."/>
            <person name="Wu X."/>
            <person name="de Brujin I."/>
            <person name="Lundin D."/>
            <person name="Andersson A."/>
            <person name="Bertilsson S."/>
            <person name="Dopson M."/>
        </authorList>
    </citation>
    <scope>NUCLEOTIDE SEQUENCE</scope>
    <source>
        <strain evidence="2">MM415B03316</strain>
    </source>
</reference>
<accession>A0A6M3L9Q3</accession>
<feature type="region of interest" description="Disordered" evidence="1">
    <location>
        <begin position="85"/>
        <end position="111"/>
    </location>
</feature>
<organism evidence="2">
    <name type="scientific">viral metagenome</name>
    <dbReference type="NCBI Taxonomy" id="1070528"/>
    <lineage>
        <taxon>unclassified sequences</taxon>
        <taxon>metagenomes</taxon>
        <taxon>organismal metagenomes</taxon>
    </lineage>
</organism>
<dbReference type="EMBL" id="MT142999">
    <property type="protein sequence ID" value="QJA91596.1"/>
    <property type="molecule type" value="Genomic_DNA"/>
</dbReference>
<name>A0A6M3L9Q3_9ZZZZ</name>
<feature type="compositionally biased region" description="Basic and acidic residues" evidence="1">
    <location>
        <begin position="87"/>
        <end position="100"/>
    </location>
</feature>
<evidence type="ECO:0000256" key="1">
    <source>
        <dbReference type="SAM" id="MobiDB-lite"/>
    </source>
</evidence>
<dbReference type="AlphaFoldDB" id="A0A6M3L9Q3"/>
<evidence type="ECO:0000313" key="2">
    <source>
        <dbReference type="EMBL" id="QJA91596.1"/>
    </source>
</evidence>
<sequence length="111" mass="12281">MKFFNWFKKQKEAVYSGGHFVPALDSPGAYYKLEPGSTTWGFIRRWANRELVKARLKNDSSGLDEISTAALRGRIGCLKDLLALPEGPDKKGLLAPKADEGQQFGGSEYGE</sequence>
<proteinExistence type="predicted"/>
<gene>
    <name evidence="2" type="ORF">MM415B03316_0001</name>
</gene>